<organism evidence="4 5">
    <name type="scientific">Nocardioides eburneus</name>
    <dbReference type="NCBI Taxonomy" id="3231482"/>
    <lineage>
        <taxon>Bacteria</taxon>
        <taxon>Bacillati</taxon>
        <taxon>Actinomycetota</taxon>
        <taxon>Actinomycetes</taxon>
        <taxon>Propionibacteriales</taxon>
        <taxon>Nocardioidaceae</taxon>
        <taxon>Nocardioides</taxon>
    </lineage>
</organism>
<keyword evidence="5" id="KW-1185">Reference proteome</keyword>
<dbReference type="EMBL" id="JBFPJR010000004">
    <property type="protein sequence ID" value="MEX0426656.1"/>
    <property type="molecule type" value="Genomic_DNA"/>
</dbReference>
<keyword evidence="2" id="KW-0812">Transmembrane</keyword>
<feature type="transmembrane region" description="Helical" evidence="2">
    <location>
        <begin position="246"/>
        <end position="266"/>
    </location>
</feature>
<evidence type="ECO:0008006" key="6">
    <source>
        <dbReference type="Google" id="ProtNLM"/>
    </source>
</evidence>
<proteinExistence type="predicted"/>
<feature type="region of interest" description="Disordered" evidence="1">
    <location>
        <begin position="153"/>
        <end position="240"/>
    </location>
</feature>
<feature type="compositionally biased region" description="Low complexity" evidence="1">
    <location>
        <begin position="153"/>
        <end position="175"/>
    </location>
</feature>
<feature type="chain" id="PRO_5046278552" description="LPXTG cell wall anchor domain-containing protein" evidence="3">
    <location>
        <begin position="27"/>
        <end position="274"/>
    </location>
</feature>
<sequence>MRRLLGTLGLLAAGLLVAAPATPAYAIPSGGASADTTGTSASVSPRTLHPGDTIHFTVSGFPAGETVSIKIDDQKFCSTLVSFGACVVHQQRVGSNGVASGSFVLPADIPVNKKHWLRFLASKDEGGKITPYSCRGNTDFTVVAAAAQAAGGEPAATATGAPTTTTGSSAPSGAPVTAPSVVPAGKVLTVPAPGGTASSSSTSSADSSAAGEPSASPSAPATATDEAAATPAAAAADRTDESHVPVVGIVGLVLLAAAALGIALQLRRGSKGRA</sequence>
<dbReference type="Proteomes" id="UP001556631">
    <property type="component" value="Unassembled WGS sequence"/>
</dbReference>
<protein>
    <recommendedName>
        <fullName evidence="6">LPXTG cell wall anchor domain-containing protein</fullName>
    </recommendedName>
</protein>
<keyword evidence="3" id="KW-0732">Signal</keyword>
<evidence type="ECO:0000313" key="5">
    <source>
        <dbReference type="Proteomes" id="UP001556631"/>
    </source>
</evidence>
<keyword evidence="2" id="KW-0472">Membrane</keyword>
<evidence type="ECO:0000256" key="2">
    <source>
        <dbReference type="SAM" id="Phobius"/>
    </source>
</evidence>
<reference evidence="4 5" key="1">
    <citation type="submission" date="2024-07" db="EMBL/GenBank/DDBJ databases">
        <authorList>
            <person name="Lee S."/>
            <person name="Kang M."/>
        </authorList>
    </citation>
    <scope>NUCLEOTIDE SEQUENCE [LARGE SCALE GENOMIC DNA]</scope>
    <source>
        <strain evidence="4 5">DS6</strain>
    </source>
</reference>
<comment type="caution">
    <text evidence="4">The sequence shown here is derived from an EMBL/GenBank/DDBJ whole genome shotgun (WGS) entry which is preliminary data.</text>
</comment>
<feature type="compositionally biased region" description="Low complexity" evidence="1">
    <location>
        <begin position="196"/>
        <end position="236"/>
    </location>
</feature>
<feature type="signal peptide" evidence="3">
    <location>
        <begin position="1"/>
        <end position="26"/>
    </location>
</feature>
<accession>A0ABV3SUN9</accession>
<evidence type="ECO:0000313" key="4">
    <source>
        <dbReference type="EMBL" id="MEX0426656.1"/>
    </source>
</evidence>
<evidence type="ECO:0000256" key="3">
    <source>
        <dbReference type="SAM" id="SignalP"/>
    </source>
</evidence>
<keyword evidence="2" id="KW-1133">Transmembrane helix</keyword>
<evidence type="ECO:0000256" key="1">
    <source>
        <dbReference type="SAM" id="MobiDB-lite"/>
    </source>
</evidence>
<name>A0ABV3SUN9_9ACTN</name>
<dbReference type="RefSeq" id="WP_367991376.1">
    <property type="nucleotide sequence ID" value="NZ_JBFPJR010000004.1"/>
</dbReference>
<gene>
    <name evidence="4" type="ORF">AB3X52_03415</name>
</gene>